<keyword evidence="3" id="KW-0408">Iron</keyword>
<keyword evidence="2" id="KW-0479">Metal-binding</keyword>
<dbReference type="Proteomes" id="UP001498398">
    <property type="component" value="Unassembled WGS sequence"/>
</dbReference>
<dbReference type="SUPFAM" id="SSF140959">
    <property type="entry name" value="Indolic compounds 2,3-dioxygenase-like"/>
    <property type="match status" value="1"/>
</dbReference>
<comment type="similarity">
    <text evidence="1">Belongs to the indoleamine 2,3-dioxygenase family.</text>
</comment>
<dbReference type="PANTHER" id="PTHR28657">
    <property type="entry name" value="INDOLEAMINE 2,3-DIOXYGENASE"/>
    <property type="match status" value="1"/>
</dbReference>
<gene>
    <name evidence="5" type="ORF">VKT23_004936</name>
</gene>
<keyword evidence="6" id="KW-1185">Reference proteome</keyword>
<dbReference type="InterPro" id="IPR037217">
    <property type="entry name" value="Trp/Indoleamine_2_3_dOase-like"/>
</dbReference>
<dbReference type="EMBL" id="JBANRG010000005">
    <property type="protein sequence ID" value="KAK7466214.1"/>
    <property type="molecule type" value="Genomic_DNA"/>
</dbReference>
<dbReference type="Pfam" id="PF01231">
    <property type="entry name" value="IDO"/>
    <property type="match status" value="1"/>
</dbReference>
<reference evidence="5 6" key="1">
    <citation type="submission" date="2024-01" db="EMBL/GenBank/DDBJ databases">
        <title>A draft genome for the cacao thread blight pathogen Marasmiellus scandens.</title>
        <authorList>
            <person name="Baruah I.K."/>
            <person name="Leung J."/>
            <person name="Bukari Y."/>
            <person name="Amoako-Attah I."/>
            <person name="Meinhardt L.W."/>
            <person name="Bailey B.A."/>
            <person name="Cohen S.P."/>
        </authorList>
    </citation>
    <scope>NUCLEOTIDE SEQUENCE [LARGE SCALE GENOMIC DNA]</scope>
    <source>
        <strain evidence="5 6">GH-19</strain>
    </source>
</reference>
<evidence type="ECO:0008006" key="7">
    <source>
        <dbReference type="Google" id="ProtNLM"/>
    </source>
</evidence>
<evidence type="ECO:0000256" key="3">
    <source>
        <dbReference type="ARBA" id="ARBA00023004"/>
    </source>
</evidence>
<proteinExistence type="inferred from homology"/>
<accession>A0ABR1JWC6</accession>
<dbReference type="InterPro" id="IPR000898">
    <property type="entry name" value="Indolamine_dOase"/>
</dbReference>
<organism evidence="5 6">
    <name type="scientific">Marasmiellus scandens</name>
    <dbReference type="NCBI Taxonomy" id="2682957"/>
    <lineage>
        <taxon>Eukaryota</taxon>
        <taxon>Fungi</taxon>
        <taxon>Dikarya</taxon>
        <taxon>Basidiomycota</taxon>
        <taxon>Agaricomycotina</taxon>
        <taxon>Agaricomycetes</taxon>
        <taxon>Agaricomycetidae</taxon>
        <taxon>Agaricales</taxon>
        <taxon>Marasmiineae</taxon>
        <taxon>Omphalotaceae</taxon>
        <taxon>Marasmiellus</taxon>
    </lineage>
</organism>
<dbReference type="Gene3D" id="1.20.58.480">
    <property type="match status" value="1"/>
</dbReference>
<sequence>MSPLGAPSPKTLEANSSHDVDSRTGFMAPQIPLRRLPEPWEPWEVLLDAAISAKLQPGDAIGITEEDRSRSERWRTRIRESVILDTIGLSSSDILLRRAHLVLGFLMHFYVQSLPPHSPVLIPKSISIPLLKVSTILDMPPVVTLSDTVLYNWDLKSAPETTSSIDLDNLCCQTLFSGLKDEEEFYLSSARIEIRGVEALEIMHLIAIEIANCHDVNGAGTKDAVLVSANYTTAGTSINRVTNHLYRLAVVINDLKRLLLNVQNGCDPSIYYNDVRPWFRGEDSDHSKRKWIFEGLDGLLESGTLVKPPTELSGTSAGQSSLIHSLDIFLGVDNRRPVLGDAGMVKTPSFLERMKTYMPKKHRMFLGDLECRKPSLREFVVEKNEQSLNAAYNASVMALKEFRDSHMIIVARYIIGPAHRDAEATKQKSESLEGVDSSLLKGTGGTDMVKFLKGVRNQTAEAVVGTA</sequence>
<evidence type="ECO:0000256" key="4">
    <source>
        <dbReference type="SAM" id="MobiDB-lite"/>
    </source>
</evidence>
<comment type="caution">
    <text evidence="5">The sequence shown here is derived from an EMBL/GenBank/DDBJ whole genome shotgun (WGS) entry which is preliminary data.</text>
</comment>
<evidence type="ECO:0000313" key="6">
    <source>
        <dbReference type="Proteomes" id="UP001498398"/>
    </source>
</evidence>
<protein>
    <recommendedName>
        <fullName evidence="7">Indoleamine 2,3-dioxygenase</fullName>
    </recommendedName>
</protein>
<dbReference type="PANTHER" id="PTHR28657:SF5">
    <property type="entry name" value="INDOLEAMINE 2,3-DIOXYGENASE"/>
    <property type="match status" value="1"/>
</dbReference>
<evidence type="ECO:0000313" key="5">
    <source>
        <dbReference type="EMBL" id="KAK7466214.1"/>
    </source>
</evidence>
<name>A0ABR1JWC6_9AGAR</name>
<evidence type="ECO:0000256" key="1">
    <source>
        <dbReference type="ARBA" id="ARBA00007119"/>
    </source>
</evidence>
<evidence type="ECO:0000256" key="2">
    <source>
        <dbReference type="ARBA" id="ARBA00022723"/>
    </source>
</evidence>
<feature type="region of interest" description="Disordered" evidence="4">
    <location>
        <begin position="1"/>
        <end position="23"/>
    </location>
</feature>